<comment type="caution">
    <text evidence="2">The sequence shown here is derived from an EMBL/GenBank/DDBJ whole genome shotgun (WGS) entry which is preliminary data.</text>
</comment>
<accession>G5IGF1</accession>
<dbReference type="Proteomes" id="UP000005384">
    <property type="component" value="Unassembled WGS sequence"/>
</dbReference>
<dbReference type="PATRIC" id="fig|742737.3.peg.2590"/>
<dbReference type="OrthoDB" id="2068617at2"/>
<feature type="chain" id="PRO_5003478738" evidence="1">
    <location>
        <begin position="25"/>
        <end position="527"/>
    </location>
</feature>
<dbReference type="HOGENOM" id="CLU_516568_0_0_9"/>
<dbReference type="RefSeq" id="WP_006780558.1">
    <property type="nucleotide sequence ID" value="NZ_CP040506.1"/>
</dbReference>
<gene>
    <name evidence="2" type="ORF">HMPREF9473_02579</name>
</gene>
<evidence type="ECO:0000256" key="1">
    <source>
        <dbReference type="SAM" id="SignalP"/>
    </source>
</evidence>
<protein>
    <submittedName>
        <fullName evidence="2">Uncharacterized protein</fullName>
    </submittedName>
</protein>
<sequence length="527" mass="58199">MIKRIGCFCLSTLLVLSLTMVSYASSSSLTLNPATYVINLLLNSCGVQTSLSGMSAWLGQWSGYDDYMLQGERKQLGSFSQWLYDKSQGLADDPSVQKARKQMDMLIGIGDKSFGDNVAISDGESSLYDGMKDFLSEFPAYGTDSMEFPYAPGADFPNDSDSFGLSLLPYPGCSNFSSSYRYIFSILYPRDVALSYDFKPSKKFNYDRLYMNFYIFDRDFSNSFFYSDGDSLIYCLADKLGTDDAGYSVAKFSGGGKLYDIDLSYWYGETYYPNKIPLSLLTYPMINAIPLPVFADKASAEAYVYEGKLDGLLNNSKLPVSAVWPVLQKTAPVSVPASITLPSSIEDALKSLESVQNAVDEDALKNAIISGGLAINWGSDIPDETDTPTDEAVDGDLTEVSLKLSTLIKAVEAIPSRISIAVSDFFHKETEVDDDDLERLKISEVIIDKFPFCIPFDLFHLVEVLSSSAEAPNISLPLRLDWGGYHFEHIVVINFDDWAPAVHILRVMLDLLFTAGLISATRGLIRG</sequence>
<proteinExistence type="predicted"/>
<keyword evidence="1" id="KW-0732">Signal</keyword>
<name>G5IGF1_9FIRM</name>
<reference evidence="2 3" key="1">
    <citation type="submission" date="2011-08" db="EMBL/GenBank/DDBJ databases">
        <title>The Genome Sequence of Clostridium hathewayi WAL-18680.</title>
        <authorList>
            <consortium name="The Broad Institute Genome Sequencing Platform"/>
            <person name="Earl A."/>
            <person name="Ward D."/>
            <person name="Feldgarden M."/>
            <person name="Gevers D."/>
            <person name="Finegold S.M."/>
            <person name="Summanen P.H."/>
            <person name="Molitoris D.R."/>
            <person name="Song M."/>
            <person name="Daigneault M."/>
            <person name="Allen-Vercoe E."/>
            <person name="Young S.K."/>
            <person name="Zeng Q."/>
            <person name="Gargeya S."/>
            <person name="Fitzgerald M."/>
            <person name="Haas B."/>
            <person name="Abouelleil A."/>
            <person name="Alvarado L."/>
            <person name="Arachchi H.M."/>
            <person name="Berlin A."/>
            <person name="Brown A."/>
            <person name="Chapman S.B."/>
            <person name="Chen Z."/>
            <person name="Dunbar C."/>
            <person name="Freedman E."/>
            <person name="Gearin G."/>
            <person name="Gellesch M."/>
            <person name="Goldberg J."/>
            <person name="Griggs A."/>
            <person name="Gujja S."/>
            <person name="Heiman D."/>
            <person name="Howarth C."/>
            <person name="Larson L."/>
            <person name="Lui A."/>
            <person name="MacDonald P.J.P."/>
            <person name="Montmayeur A."/>
            <person name="Murphy C."/>
            <person name="Neiman D."/>
            <person name="Pearson M."/>
            <person name="Priest M."/>
            <person name="Roberts A."/>
            <person name="Saif S."/>
            <person name="Shea T."/>
            <person name="Shenoy N."/>
            <person name="Sisk P."/>
            <person name="Stolte C."/>
            <person name="Sykes S."/>
            <person name="Wortman J."/>
            <person name="Nusbaum C."/>
            <person name="Birren B."/>
        </authorList>
    </citation>
    <scope>NUCLEOTIDE SEQUENCE [LARGE SCALE GENOMIC DNA]</scope>
    <source>
        <strain evidence="2 3">WAL-18680</strain>
    </source>
</reference>
<evidence type="ECO:0000313" key="2">
    <source>
        <dbReference type="EMBL" id="EHI59430.1"/>
    </source>
</evidence>
<feature type="signal peptide" evidence="1">
    <location>
        <begin position="1"/>
        <end position="24"/>
    </location>
</feature>
<keyword evidence="3" id="KW-1185">Reference proteome</keyword>
<dbReference type="EMBL" id="ADLN01000058">
    <property type="protein sequence ID" value="EHI59430.1"/>
    <property type="molecule type" value="Genomic_DNA"/>
</dbReference>
<dbReference type="AlphaFoldDB" id="G5IGF1"/>
<evidence type="ECO:0000313" key="3">
    <source>
        <dbReference type="Proteomes" id="UP000005384"/>
    </source>
</evidence>
<organism evidence="2 3">
    <name type="scientific">Hungatella hathewayi WAL-18680</name>
    <dbReference type="NCBI Taxonomy" id="742737"/>
    <lineage>
        <taxon>Bacteria</taxon>
        <taxon>Bacillati</taxon>
        <taxon>Bacillota</taxon>
        <taxon>Clostridia</taxon>
        <taxon>Lachnospirales</taxon>
        <taxon>Lachnospiraceae</taxon>
        <taxon>Hungatella</taxon>
    </lineage>
</organism>